<accession>A0AAD3CYL2</accession>
<keyword evidence="3" id="KW-1185">Reference proteome</keyword>
<dbReference type="Pfam" id="PF01661">
    <property type="entry name" value="Macro"/>
    <property type="match status" value="1"/>
</dbReference>
<reference evidence="2 3" key="1">
    <citation type="journal article" date="2021" name="Sci. Rep.">
        <title>The genome of the diatom Chaetoceros tenuissimus carries an ancient integrated fragment of an extant virus.</title>
        <authorList>
            <person name="Hongo Y."/>
            <person name="Kimura K."/>
            <person name="Takaki Y."/>
            <person name="Yoshida Y."/>
            <person name="Baba S."/>
            <person name="Kobayashi G."/>
            <person name="Nagasaki K."/>
            <person name="Hano T."/>
            <person name="Tomaru Y."/>
        </authorList>
    </citation>
    <scope>NUCLEOTIDE SEQUENCE [LARGE SCALE GENOMIC DNA]</scope>
    <source>
        <strain evidence="2 3">NIES-3715</strain>
    </source>
</reference>
<gene>
    <name evidence="2" type="ORF">CTEN210_11069</name>
</gene>
<organism evidence="2 3">
    <name type="scientific">Chaetoceros tenuissimus</name>
    <dbReference type="NCBI Taxonomy" id="426638"/>
    <lineage>
        <taxon>Eukaryota</taxon>
        <taxon>Sar</taxon>
        <taxon>Stramenopiles</taxon>
        <taxon>Ochrophyta</taxon>
        <taxon>Bacillariophyta</taxon>
        <taxon>Coscinodiscophyceae</taxon>
        <taxon>Chaetocerotophycidae</taxon>
        <taxon>Chaetocerotales</taxon>
        <taxon>Chaetocerotaceae</taxon>
        <taxon>Chaetoceros</taxon>
    </lineage>
</organism>
<dbReference type="SUPFAM" id="SSF52949">
    <property type="entry name" value="Macro domain-like"/>
    <property type="match status" value="1"/>
</dbReference>
<evidence type="ECO:0000313" key="3">
    <source>
        <dbReference type="Proteomes" id="UP001054902"/>
    </source>
</evidence>
<proteinExistence type="predicted"/>
<protein>
    <recommendedName>
        <fullName evidence="1">Macro domain-containing protein</fullName>
    </recommendedName>
</protein>
<name>A0AAD3CYL2_9STRA</name>
<dbReference type="Gene3D" id="3.40.220.10">
    <property type="entry name" value="Leucine Aminopeptidase, subunit E, domain 1"/>
    <property type="match status" value="1"/>
</dbReference>
<dbReference type="InterPro" id="IPR002589">
    <property type="entry name" value="Macro_dom"/>
</dbReference>
<evidence type="ECO:0000259" key="1">
    <source>
        <dbReference type="Pfam" id="PF01661"/>
    </source>
</evidence>
<dbReference type="EMBL" id="BLLK01000047">
    <property type="protein sequence ID" value="GFH54593.1"/>
    <property type="molecule type" value="Genomic_DNA"/>
</dbReference>
<comment type="caution">
    <text evidence="2">The sequence shown here is derived from an EMBL/GenBank/DDBJ whole genome shotgun (WGS) entry which is preliminary data.</text>
</comment>
<dbReference type="Proteomes" id="UP001054902">
    <property type="component" value="Unassembled WGS sequence"/>
</dbReference>
<evidence type="ECO:0000313" key="2">
    <source>
        <dbReference type="EMBL" id="GFH54593.1"/>
    </source>
</evidence>
<feature type="domain" description="Macro" evidence="1">
    <location>
        <begin position="115"/>
        <end position="225"/>
    </location>
</feature>
<sequence>MSTAWFKQNFKPKLIESFSKTSKDIHGRKQKKCVEIWHTTCVVRNFGKTKSSRCNVLINPTSPSLLGVKKFSYFPKGGPQPSHPPTKKEHHIMGYVRSWGSIDTHDGMIFPFNVVDGIVHELGGWKLDLSCFLVSKNKNGDRCSVGEACLTGPGGDELAREYDYIVHTVPPFFEHYEGSPMDALYLSYKNSIELSNKCGDENNRLATVLLGAGCRGFPINNAIEAATKASTNLLKNEDIHVTNDTTLAFAITQMNVAEELVCSIKEEMNEE</sequence>
<dbReference type="InterPro" id="IPR043472">
    <property type="entry name" value="Macro_dom-like"/>
</dbReference>
<dbReference type="AlphaFoldDB" id="A0AAD3CYL2"/>